<dbReference type="PRINTS" id="PR00111">
    <property type="entry name" value="ABHYDROLASE"/>
</dbReference>
<dbReference type="Pfam" id="PF00561">
    <property type="entry name" value="Abhydrolase_1"/>
    <property type="match status" value="1"/>
</dbReference>
<comment type="caution">
    <text evidence="3">The sequence shown here is derived from an EMBL/GenBank/DDBJ whole genome shotgun (WGS) entry which is preliminary data.</text>
</comment>
<dbReference type="InterPro" id="IPR029032">
    <property type="entry name" value="AhpD-like"/>
</dbReference>
<dbReference type="GO" id="GO:0047570">
    <property type="term" value="F:3-oxoadipate enol-lactonase activity"/>
    <property type="evidence" value="ECO:0007669"/>
    <property type="project" value="UniProtKB-EC"/>
</dbReference>
<dbReference type="EMBL" id="JADBGI010000016">
    <property type="protein sequence ID" value="MBE3000620.1"/>
    <property type="molecule type" value="Genomic_DNA"/>
</dbReference>
<evidence type="ECO:0000313" key="4">
    <source>
        <dbReference type="Proteomes" id="UP000806528"/>
    </source>
</evidence>
<gene>
    <name evidence="3" type="primary">pcaD</name>
    <name evidence="3" type="ORF">IDM40_18215</name>
</gene>
<dbReference type="InterPro" id="IPR052512">
    <property type="entry name" value="4CMD/NDH-1_regulator"/>
</dbReference>
<name>A0ABR9PAB0_9ACTN</name>
<evidence type="ECO:0000313" key="3">
    <source>
        <dbReference type="EMBL" id="MBE3000620.1"/>
    </source>
</evidence>
<protein>
    <submittedName>
        <fullName evidence="3">3-oxoadipate enol-lactonase</fullName>
        <ecNumber evidence="3">3.1.1.24</ecNumber>
    </submittedName>
</protein>
<dbReference type="Proteomes" id="UP000806528">
    <property type="component" value="Unassembled WGS sequence"/>
</dbReference>
<dbReference type="Pfam" id="PF02627">
    <property type="entry name" value="CMD"/>
    <property type="match status" value="1"/>
</dbReference>
<evidence type="ECO:0000259" key="1">
    <source>
        <dbReference type="Pfam" id="PF00561"/>
    </source>
</evidence>
<dbReference type="PANTHER" id="PTHR33570:SF2">
    <property type="entry name" value="CARBOXYMUCONOLACTONE DECARBOXYLASE-LIKE DOMAIN-CONTAINING PROTEIN"/>
    <property type="match status" value="1"/>
</dbReference>
<proteinExistence type="predicted"/>
<dbReference type="InterPro" id="IPR000073">
    <property type="entry name" value="AB_hydrolase_1"/>
</dbReference>
<keyword evidence="3" id="KW-0378">Hydrolase</keyword>
<dbReference type="RefSeq" id="WP_193123228.1">
    <property type="nucleotide sequence ID" value="NZ_JADBGI010000016.1"/>
</dbReference>
<dbReference type="Gene3D" id="3.40.50.1820">
    <property type="entry name" value="alpha/beta hydrolase"/>
    <property type="match status" value="1"/>
</dbReference>
<dbReference type="NCBIfam" id="TIGR02425">
    <property type="entry name" value="decarb_PcaC"/>
    <property type="match status" value="1"/>
</dbReference>
<dbReference type="InterPro" id="IPR003779">
    <property type="entry name" value="CMD-like"/>
</dbReference>
<keyword evidence="4" id="KW-1185">Reference proteome</keyword>
<dbReference type="SUPFAM" id="SSF69118">
    <property type="entry name" value="AhpD-like"/>
    <property type="match status" value="1"/>
</dbReference>
<dbReference type="NCBIfam" id="TIGR02427">
    <property type="entry name" value="protocat_pcaD"/>
    <property type="match status" value="1"/>
</dbReference>
<organism evidence="3 4">
    <name type="scientific">Nocardiopsis coralli</name>
    <dbReference type="NCBI Taxonomy" id="2772213"/>
    <lineage>
        <taxon>Bacteria</taxon>
        <taxon>Bacillati</taxon>
        <taxon>Actinomycetota</taxon>
        <taxon>Actinomycetes</taxon>
        <taxon>Streptosporangiales</taxon>
        <taxon>Nocardiopsidaceae</taxon>
        <taxon>Nocardiopsis</taxon>
    </lineage>
</organism>
<dbReference type="InterPro" id="IPR012788">
    <property type="entry name" value="Decarb_PcaC"/>
</dbReference>
<feature type="domain" description="AB hydrolase-1" evidence="1">
    <location>
        <begin position="16"/>
        <end position="240"/>
    </location>
</feature>
<reference evidence="3 4" key="1">
    <citation type="submission" date="2020-09" db="EMBL/GenBank/DDBJ databases">
        <title>Diversity and distribution of actinomycetes associated with coral in the coast of Hainan.</title>
        <authorList>
            <person name="Li F."/>
        </authorList>
    </citation>
    <scope>NUCLEOTIDE SEQUENCE [LARGE SCALE GENOMIC DNA]</scope>
    <source>
        <strain evidence="3 4">HNM0947</strain>
    </source>
</reference>
<dbReference type="SUPFAM" id="SSF53474">
    <property type="entry name" value="alpha/beta-Hydrolases"/>
    <property type="match status" value="1"/>
</dbReference>
<dbReference type="PANTHER" id="PTHR33570">
    <property type="entry name" value="4-CARBOXYMUCONOLACTONE DECARBOXYLASE FAMILY PROTEIN"/>
    <property type="match status" value="1"/>
</dbReference>
<dbReference type="Gene3D" id="1.20.1290.10">
    <property type="entry name" value="AhpD-like"/>
    <property type="match status" value="1"/>
</dbReference>
<evidence type="ECO:0000259" key="2">
    <source>
        <dbReference type="Pfam" id="PF02627"/>
    </source>
</evidence>
<sequence>MSVELHHTVSGPEDAPALLLGPSLGAASDMWQPQVEALSAHFRVICFDTRGHGDSPVPDGPYSIAELAGDVLRLMDDLGVRRAHYAGLSLGGMIGQWLAVHAPERIDRLALLATSPRMAPAQNWLDRAKLVRSEGTSAVADGVVDRWFTPGFVQEHPDQVQDRRDRVAATAPEGYASVAEAIAEWDIVAELPRVEAPTLVIAGADDPATPPEGHGSTIAEQIPGARLAVLDQAAHLLSWEQAERVNTLLVEHFTAGDRHAAGMRVRRSVLGDTHVDRAEERKTPFSEPFQDLITRYAWGEIWTRPGLDRRTRSCMVLTALTAHGHWNELGMHVRAARRNGLSADEIGEVFLQAAIYCGVPAANKAFAIAQEVLAEEA</sequence>
<accession>A0ABR9PAB0</accession>
<dbReference type="EC" id="3.1.1.24" evidence="3"/>
<dbReference type="InterPro" id="IPR026968">
    <property type="entry name" value="PcaD/CatD"/>
</dbReference>
<dbReference type="InterPro" id="IPR029058">
    <property type="entry name" value="AB_hydrolase_fold"/>
</dbReference>
<feature type="domain" description="Carboxymuconolactone decarboxylase-like" evidence="2">
    <location>
        <begin position="289"/>
        <end position="371"/>
    </location>
</feature>